<evidence type="ECO:0000313" key="1">
    <source>
        <dbReference type="EMBL" id="OQD91141.1"/>
    </source>
</evidence>
<organism evidence="1 2">
    <name type="scientific">Penicillium antarcticum</name>
    <dbReference type="NCBI Taxonomy" id="416450"/>
    <lineage>
        <taxon>Eukaryota</taxon>
        <taxon>Fungi</taxon>
        <taxon>Dikarya</taxon>
        <taxon>Ascomycota</taxon>
        <taxon>Pezizomycotina</taxon>
        <taxon>Eurotiomycetes</taxon>
        <taxon>Eurotiomycetidae</taxon>
        <taxon>Eurotiales</taxon>
        <taxon>Aspergillaceae</taxon>
        <taxon>Penicillium</taxon>
    </lineage>
</organism>
<comment type="caution">
    <text evidence="1">The sequence shown here is derived from an EMBL/GenBank/DDBJ whole genome shotgun (WGS) entry which is preliminary data.</text>
</comment>
<evidence type="ECO:0000313" key="2">
    <source>
        <dbReference type="Proteomes" id="UP000191672"/>
    </source>
</evidence>
<reference evidence="2" key="1">
    <citation type="journal article" date="2017" name="Nat. Microbiol.">
        <title>Global analysis of biosynthetic gene clusters reveals vast potential of secondary metabolite production in Penicillium species.</title>
        <authorList>
            <person name="Nielsen J.C."/>
            <person name="Grijseels S."/>
            <person name="Prigent S."/>
            <person name="Ji B."/>
            <person name="Dainat J."/>
            <person name="Nielsen K.F."/>
            <person name="Frisvad J.C."/>
            <person name="Workman M."/>
            <person name="Nielsen J."/>
        </authorList>
    </citation>
    <scope>NUCLEOTIDE SEQUENCE [LARGE SCALE GENOMIC DNA]</scope>
    <source>
        <strain evidence="2">IBT 31811</strain>
    </source>
</reference>
<accession>A0A1V6QPP8</accession>
<dbReference type="AlphaFoldDB" id="A0A1V6QPP8"/>
<protein>
    <submittedName>
        <fullName evidence="1">Uncharacterized protein</fullName>
    </submittedName>
</protein>
<dbReference type="Proteomes" id="UP000191672">
    <property type="component" value="Unassembled WGS sequence"/>
</dbReference>
<name>A0A1V6QPP8_9EURO</name>
<proteinExistence type="predicted"/>
<keyword evidence="2" id="KW-1185">Reference proteome</keyword>
<sequence length="168" mass="19201">MCFSNWLSLVKQIRGRKAPSEETAKAMQFDSRTSEAQESSIVAEAFANRTEVPDPVLDQLIFEAVLKGSTPPEMSQGEERRILEILALAETNGWSGSSAVTPACYFWIWCGLKPHRWTVVPNEKLWKEFTEELQINKYKDCPDARLQAIPNLSTWKPPTFRVTRRPDE</sequence>
<gene>
    <name evidence="1" type="ORF">PENANT_c001G08275</name>
</gene>
<dbReference type="EMBL" id="MDYN01000001">
    <property type="protein sequence ID" value="OQD91141.1"/>
    <property type="molecule type" value="Genomic_DNA"/>
</dbReference>